<evidence type="ECO:0000256" key="4">
    <source>
        <dbReference type="ARBA" id="ARBA00006247"/>
    </source>
</evidence>
<comment type="catalytic activity">
    <reaction evidence="11">
        <text>N-succinyl-(2S,6S)-2,6-diaminopimelate + H2O = (2S,6S)-2,6-diaminopimelate + succinate</text>
        <dbReference type="Rhea" id="RHEA:22608"/>
        <dbReference type="ChEBI" id="CHEBI:15377"/>
        <dbReference type="ChEBI" id="CHEBI:30031"/>
        <dbReference type="ChEBI" id="CHEBI:57609"/>
        <dbReference type="ChEBI" id="CHEBI:58087"/>
        <dbReference type="EC" id="3.5.1.18"/>
    </reaction>
</comment>
<dbReference type="PROSITE" id="PS00758">
    <property type="entry name" value="ARGE_DAPE_CPG2_1"/>
    <property type="match status" value="1"/>
</dbReference>
<dbReference type="CDD" id="cd03894">
    <property type="entry name" value="M20_ArgE"/>
    <property type="match status" value="1"/>
</dbReference>
<dbReference type="AlphaFoldDB" id="A0A518CH18"/>
<dbReference type="NCBIfam" id="TIGR01910">
    <property type="entry name" value="DapE-ArgE"/>
    <property type="match status" value="1"/>
</dbReference>
<dbReference type="Gene3D" id="3.40.630.10">
    <property type="entry name" value="Zn peptidases"/>
    <property type="match status" value="1"/>
</dbReference>
<keyword evidence="10" id="KW-0170">Cobalt</keyword>
<evidence type="ECO:0000256" key="1">
    <source>
        <dbReference type="ARBA" id="ARBA00001941"/>
    </source>
</evidence>
<feature type="domain" description="Peptidase M20 dimerisation" evidence="12">
    <location>
        <begin position="194"/>
        <end position="301"/>
    </location>
</feature>
<evidence type="ECO:0000256" key="6">
    <source>
        <dbReference type="ARBA" id="ARBA00016853"/>
    </source>
</evidence>
<keyword evidence="8 13" id="KW-0378">Hydrolase</keyword>
<evidence type="ECO:0000256" key="9">
    <source>
        <dbReference type="ARBA" id="ARBA00022833"/>
    </source>
</evidence>
<comment type="similarity">
    <text evidence="4">Belongs to the peptidase M20A family.</text>
</comment>
<evidence type="ECO:0000256" key="2">
    <source>
        <dbReference type="ARBA" id="ARBA00001947"/>
    </source>
</evidence>
<evidence type="ECO:0000256" key="10">
    <source>
        <dbReference type="ARBA" id="ARBA00023285"/>
    </source>
</evidence>
<evidence type="ECO:0000256" key="3">
    <source>
        <dbReference type="ARBA" id="ARBA00005130"/>
    </source>
</evidence>
<dbReference type="RefSeq" id="WP_231742802.1">
    <property type="nucleotide sequence ID" value="NZ_CP036281.1"/>
</dbReference>
<dbReference type="GO" id="GO:0009089">
    <property type="term" value="P:lysine biosynthetic process via diaminopimelate"/>
    <property type="evidence" value="ECO:0007669"/>
    <property type="project" value="UniProtKB-UniPathway"/>
</dbReference>
<evidence type="ECO:0000313" key="13">
    <source>
        <dbReference type="EMBL" id="QDU78518.1"/>
    </source>
</evidence>
<evidence type="ECO:0000256" key="7">
    <source>
        <dbReference type="ARBA" id="ARBA00022723"/>
    </source>
</evidence>
<dbReference type="Proteomes" id="UP000317178">
    <property type="component" value="Chromosome"/>
</dbReference>
<evidence type="ECO:0000313" key="14">
    <source>
        <dbReference type="Proteomes" id="UP000317178"/>
    </source>
</evidence>
<dbReference type="InterPro" id="IPR036264">
    <property type="entry name" value="Bact_exopeptidase_dim_dom"/>
</dbReference>
<dbReference type="InterPro" id="IPR050072">
    <property type="entry name" value="Peptidase_M20A"/>
</dbReference>
<dbReference type="InterPro" id="IPR011650">
    <property type="entry name" value="Peptidase_M20_dimer"/>
</dbReference>
<evidence type="ECO:0000256" key="5">
    <source>
        <dbReference type="ARBA" id="ARBA00011921"/>
    </source>
</evidence>
<dbReference type="SUPFAM" id="SSF53187">
    <property type="entry name" value="Zn-dependent exopeptidases"/>
    <property type="match status" value="1"/>
</dbReference>
<keyword evidence="14" id="KW-1185">Reference proteome</keyword>
<dbReference type="InterPro" id="IPR001261">
    <property type="entry name" value="ArgE/DapE_CS"/>
</dbReference>
<name>A0A518CH18_9PLAN</name>
<dbReference type="Pfam" id="PF07687">
    <property type="entry name" value="M20_dimer"/>
    <property type="match status" value="1"/>
</dbReference>
<dbReference type="Gene3D" id="3.30.70.360">
    <property type="match status" value="1"/>
</dbReference>
<keyword evidence="9" id="KW-0862">Zinc</keyword>
<dbReference type="GO" id="GO:0046872">
    <property type="term" value="F:metal ion binding"/>
    <property type="evidence" value="ECO:0007669"/>
    <property type="project" value="UniProtKB-KW"/>
</dbReference>
<proteinExistence type="inferred from homology"/>
<evidence type="ECO:0000259" key="12">
    <source>
        <dbReference type="Pfam" id="PF07687"/>
    </source>
</evidence>
<dbReference type="InterPro" id="IPR002933">
    <property type="entry name" value="Peptidase_M20"/>
</dbReference>
<dbReference type="InterPro" id="IPR010182">
    <property type="entry name" value="ArgE/DapE"/>
</dbReference>
<dbReference type="EMBL" id="CP036281">
    <property type="protein sequence ID" value="QDU78518.1"/>
    <property type="molecule type" value="Genomic_DNA"/>
</dbReference>
<dbReference type="Pfam" id="PF01546">
    <property type="entry name" value="Peptidase_M20"/>
    <property type="match status" value="1"/>
</dbReference>
<accession>A0A518CH18</accession>
<comment type="pathway">
    <text evidence="3">Amino-acid biosynthesis; L-lysine biosynthesis via DAP pathway; LL-2,6-diaminopimelate from (S)-tetrahydrodipicolinate (succinylase route): step 3/3.</text>
</comment>
<gene>
    <name evidence="13" type="primary">argE_1</name>
    <name evidence="13" type="ORF">Pla110_02220</name>
</gene>
<reference evidence="13 14" key="1">
    <citation type="submission" date="2019-02" db="EMBL/GenBank/DDBJ databases">
        <title>Deep-cultivation of Planctomycetes and their phenomic and genomic characterization uncovers novel biology.</title>
        <authorList>
            <person name="Wiegand S."/>
            <person name="Jogler M."/>
            <person name="Boedeker C."/>
            <person name="Pinto D."/>
            <person name="Vollmers J."/>
            <person name="Rivas-Marin E."/>
            <person name="Kohn T."/>
            <person name="Peeters S.H."/>
            <person name="Heuer A."/>
            <person name="Rast P."/>
            <person name="Oberbeckmann S."/>
            <person name="Bunk B."/>
            <person name="Jeske O."/>
            <person name="Meyerdierks A."/>
            <person name="Storesund J.E."/>
            <person name="Kallscheuer N."/>
            <person name="Luecker S."/>
            <person name="Lage O.M."/>
            <person name="Pohl T."/>
            <person name="Merkel B.J."/>
            <person name="Hornburger P."/>
            <person name="Mueller R.-W."/>
            <person name="Bruemmer F."/>
            <person name="Labrenz M."/>
            <person name="Spormann A.M."/>
            <person name="Op den Camp H."/>
            <person name="Overmann J."/>
            <person name="Amann R."/>
            <person name="Jetten M.S.M."/>
            <person name="Mascher T."/>
            <person name="Medema M.H."/>
            <person name="Devos D.P."/>
            <person name="Kaster A.-K."/>
            <person name="Ovreas L."/>
            <person name="Rohde M."/>
            <person name="Galperin M.Y."/>
            <person name="Jogler C."/>
        </authorList>
    </citation>
    <scope>NUCLEOTIDE SEQUENCE [LARGE SCALE GENOMIC DNA]</scope>
    <source>
        <strain evidence="13 14">Pla110</strain>
    </source>
</reference>
<dbReference type="GO" id="GO:0009014">
    <property type="term" value="F:succinyl-diaminopimelate desuccinylase activity"/>
    <property type="evidence" value="ECO:0007669"/>
    <property type="project" value="UniProtKB-EC"/>
</dbReference>
<keyword evidence="7" id="KW-0479">Metal-binding</keyword>
<protein>
    <recommendedName>
        <fullName evidence="6">Probable succinyl-diaminopimelate desuccinylase</fullName>
        <ecNumber evidence="5">3.5.1.18</ecNumber>
    </recommendedName>
</protein>
<evidence type="ECO:0000256" key="11">
    <source>
        <dbReference type="ARBA" id="ARBA00051301"/>
    </source>
</evidence>
<organism evidence="13 14">
    <name type="scientific">Polystyrenella longa</name>
    <dbReference type="NCBI Taxonomy" id="2528007"/>
    <lineage>
        <taxon>Bacteria</taxon>
        <taxon>Pseudomonadati</taxon>
        <taxon>Planctomycetota</taxon>
        <taxon>Planctomycetia</taxon>
        <taxon>Planctomycetales</taxon>
        <taxon>Planctomycetaceae</taxon>
        <taxon>Polystyrenella</taxon>
    </lineage>
</organism>
<comment type="cofactor">
    <cofactor evidence="2">
        <name>Zn(2+)</name>
        <dbReference type="ChEBI" id="CHEBI:29105"/>
    </cofactor>
</comment>
<dbReference type="UniPathway" id="UPA00034">
    <property type="reaction ID" value="UER00021"/>
</dbReference>
<dbReference type="EC" id="3.5.1.18" evidence="5"/>
<dbReference type="PANTHER" id="PTHR43808">
    <property type="entry name" value="ACETYLORNITHINE DEACETYLASE"/>
    <property type="match status" value="1"/>
</dbReference>
<evidence type="ECO:0000256" key="8">
    <source>
        <dbReference type="ARBA" id="ARBA00022801"/>
    </source>
</evidence>
<sequence length="401" mass="43571">MHISTTSPVDLLKQLIAIPSVNPMGQSVSGDIYYETAVTRWLVGLFEERKIPYRVQEVSPGRANVVAVCHAPGATKTVMLDAHQDTVPVEGMTIPPFEPTEKEGRIYGRGACDVKGGMAAMLSAFLRLTESEATLPNHVLLSCSCDEEATLGGIQRLADEWSNANDSQSEPESLLHRSPDLAIIAEPTELDVINAHKGVVRWKINVAGRACHSSAPREGESAIYRMGHILRLLEEYAEQLESERKAHPRLGSATISVGIIKGGSSVNIVPEHCEIEIDRRLIPGEEGLAAQAELHQFLSSHVDFEIIFSEPWVNVPPLSDTENGLLSKVLLQTIEPVAGERTSIAVPFGTHASPVAAAGVPAVVFGPGSIDQAHTKDEWIEVKQLEQAAEIYYQFCLAELK</sequence>
<dbReference type="SUPFAM" id="SSF55031">
    <property type="entry name" value="Bacterial exopeptidase dimerisation domain"/>
    <property type="match status" value="1"/>
</dbReference>
<dbReference type="KEGG" id="plon:Pla110_02220"/>
<comment type="cofactor">
    <cofactor evidence="1">
        <name>Co(2+)</name>
        <dbReference type="ChEBI" id="CHEBI:48828"/>
    </cofactor>
</comment>